<gene>
    <name evidence="1" type="ORF">Scep_020298</name>
</gene>
<protein>
    <submittedName>
        <fullName evidence="1">Uncharacterized protein</fullName>
    </submittedName>
</protein>
<evidence type="ECO:0000313" key="1">
    <source>
        <dbReference type="EMBL" id="KAK9112779.1"/>
    </source>
</evidence>
<comment type="caution">
    <text evidence="1">The sequence shown here is derived from an EMBL/GenBank/DDBJ whole genome shotgun (WGS) entry which is preliminary data.</text>
</comment>
<evidence type="ECO:0000313" key="2">
    <source>
        <dbReference type="Proteomes" id="UP001419268"/>
    </source>
</evidence>
<sequence length="84" mass="10097">MTSTTLALRHSSNSNDVPIQHRIPQVESESDEEVEAWAMGHQRHEMYPRGFNRFHHNEFPYYKIKIYIPCFDGHLHIEDFLDWI</sequence>
<dbReference type="AlphaFoldDB" id="A0AAP0NNV4"/>
<reference evidence="1 2" key="1">
    <citation type="submission" date="2024-01" db="EMBL/GenBank/DDBJ databases">
        <title>Genome assemblies of Stephania.</title>
        <authorList>
            <person name="Yang L."/>
        </authorList>
    </citation>
    <scope>NUCLEOTIDE SEQUENCE [LARGE SCALE GENOMIC DNA]</scope>
    <source>
        <strain evidence="1">JXDWG</strain>
        <tissue evidence="1">Leaf</tissue>
    </source>
</reference>
<organism evidence="1 2">
    <name type="scientific">Stephania cephalantha</name>
    <dbReference type="NCBI Taxonomy" id="152367"/>
    <lineage>
        <taxon>Eukaryota</taxon>
        <taxon>Viridiplantae</taxon>
        <taxon>Streptophyta</taxon>
        <taxon>Embryophyta</taxon>
        <taxon>Tracheophyta</taxon>
        <taxon>Spermatophyta</taxon>
        <taxon>Magnoliopsida</taxon>
        <taxon>Ranunculales</taxon>
        <taxon>Menispermaceae</taxon>
        <taxon>Menispermoideae</taxon>
        <taxon>Cissampelideae</taxon>
        <taxon>Stephania</taxon>
    </lineage>
</organism>
<accession>A0AAP0NNV4</accession>
<keyword evidence="2" id="KW-1185">Reference proteome</keyword>
<proteinExistence type="predicted"/>
<dbReference type="EMBL" id="JBBNAG010000008">
    <property type="protein sequence ID" value="KAK9112779.1"/>
    <property type="molecule type" value="Genomic_DNA"/>
</dbReference>
<dbReference type="Proteomes" id="UP001419268">
    <property type="component" value="Unassembled WGS sequence"/>
</dbReference>
<name>A0AAP0NNV4_9MAGN</name>